<gene>
    <name evidence="10" type="ORF">E6O51_17270</name>
</gene>
<dbReference type="Pfam" id="PF00027">
    <property type="entry name" value="cNMP_binding"/>
    <property type="match status" value="1"/>
</dbReference>
<dbReference type="NCBIfam" id="TIGR02481">
    <property type="entry name" value="hemeryth_dom"/>
    <property type="match status" value="1"/>
</dbReference>
<dbReference type="Gene3D" id="3.30.450.20">
    <property type="entry name" value="PAS domain"/>
    <property type="match status" value="1"/>
</dbReference>
<keyword evidence="3" id="KW-0408">Iron</keyword>
<dbReference type="GO" id="GO:0005829">
    <property type="term" value="C:cytosol"/>
    <property type="evidence" value="ECO:0007669"/>
    <property type="project" value="TreeGrafter"/>
</dbReference>
<dbReference type="InterPro" id="IPR018490">
    <property type="entry name" value="cNMP-bd_dom_sf"/>
</dbReference>
<keyword evidence="2" id="KW-0479">Metal-binding</keyword>
<dbReference type="SUPFAM" id="SSF51206">
    <property type="entry name" value="cAMP-binding domain-like"/>
    <property type="match status" value="1"/>
</dbReference>
<keyword evidence="5" id="KW-0238">DNA-binding</keyword>
<dbReference type="SMART" id="SM00419">
    <property type="entry name" value="HTH_CRP"/>
    <property type="match status" value="1"/>
</dbReference>
<evidence type="ECO:0000256" key="5">
    <source>
        <dbReference type="ARBA" id="ARBA00023125"/>
    </source>
</evidence>
<keyword evidence="4" id="KW-0805">Transcription regulation</keyword>
<dbReference type="Pfam" id="PF13545">
    <property type="entry name" value="HTH_Crp_2"/>
    <property type="match status" value="1"/>
</dbReference>
<accession>A0A4S4AG33</accession>
<proteinExistence type="inferred from homology"/>
<name>A0A4S4AG33_9RHOO</name>
<dbReference type="InterPro" id="IPR000014">
    <property type="entry name" value="PAS"/>
</dbReference>
<organism evidence="10 11">
    <name type="scientific">Pseudothauera rhizosphaerae</name>
    <dbReference type="NCBI Taxonomy" id="2565932"/>
    <lineage>
        <taxon>Bacteria</taxon>
        <taxon>Pseudomonadati</taxon>
        <taxon>Pseudomonadota</taxon>
        <taxon>Betaproteobacteria</taxon>
        <taxon>Rhodocyclales</taxon>
        <taxon>Zoogloeaceae</taxon>
        <taxon>Pseudothauera</taxon>
    </lineage>
</organism>
<dbReference type="GO" id="GO:0046872">
    <property type="term" value="F:metal ion binding"/>
    <property type="evidence" value="ECO:0007669"/>
    <property type="project" value="UniProtKB-KW"/>
</dbReference>
<dbReference type="InterPro" id="IPR012312">
    <property type="entry name" value="Hemerythrin-like"/>
</dbReference>
<evidence type="ECO:0000259" key="9">
    <source>
        <dbReference type="PROSITE" id="PS51063"/>
    </source>
</evidence>
<dbReference type="Gene3D" id="1.20.120.50">
    <property type="entry name" value="Hemerythrin-like"/>
    <property type="match status" value="1"/>
</dbReference>
<evidence type="ECO:0000313" key="11">
    <source>
        <dbReference type="Proteomes" id="UP000307956"/>
    </source>
</evidence>
<dbReference type="Pfam" id="PF01814">
    <property type="entry name" value="Hemerythrin"/>
    <property type="match status" value="1"/>
</dbReference>
<evidence type="ECO:0000256" key="2">
    <source>
        <dbReference type="ARBA" id="ARBA00022723"/>
    </source>
</evidence>
<dbReference type="EMBL" id="SSOD01000016">
    <property type="protein sequence ID" value="THF58091.1"/>
    <property type="molecule type" value="Genomic_DNA"/>
</dbReference>
<dbReference type="InterPro" id="IPR036388">
    <property type="entry name" value="WH-like_DNA-bd_sf"/>
</dbReference>
<reference evidence="10 11" key="1">
    <citation type="submission" date="2019-04" db="EMBL/GenBank/DDBJ databases">
        <title>Azoarcus rhizosphaerae sp. nov. isolated from rhizosphere of Ficus religiosa.</title>
        <authorList>
            <person name="Lin S.-Y."/>
            <person name="Hameed A."/>
            <person name="Hsu Y.-H."/>
            <person name="Young C.-C."/>
        </authorList>
    </citation>
    <scope>NUCLEOTIDE SEQUENCE [LARGE SCALE GENOMIC DNA]</scope>
    <source>
        <strain evidence="10 11">CC-YHH848</strain>
    </source>
</reference>
<dbReference type="SMART" id="SM00100">
    <property type="entry name" value="cNMP"/>
    <property type="match status" value="1"/>
</dbReference>
<dbReference type="SUPFAM" id="SSF47188">
    <property type="entry name" value="Hemerythrin-like"/>
    <property type="match status" value="1"/>
</dbReference>
<dbReference type="GO" id="GO:0003677">
    <property type="term" value="F:DNA binding"/>
    <property type="evidence" value="ECO:0007669"/>
    <property type="project" value="UniProtKB-KW"/>
</dbReference>
<dbReference type="PROSITE" id="PS51063">
    <property type="entry name" value="HTH_CRP_2"/>
    <property type="match status" value="1"/>
</dbReference>
<dbReference type="CDD" id="cd00130">
    <property type="entry name" value="PAS"/>
    <property type="match status" value="1"/>
</dbReference>
<dbReference type="Gene3D" id="2.60.120.10">
    <property type="entry name" value="Jelly Rolls"/>
    <property type="match status" value="1"/>
</dbReference>
<dbReference type="InterPro" id="IPR000595">
    <property type="entry name" value="cNMP-bd_dom"/>
</dbReference>
<dbReference type="PANTHER" id="PTHR24567:SF26">
    <property type="entry name" value="REGULATORY PROTEIN YEIL"/>
    <property type="match status" value="1"/>
</dbReference>
<dbReference type="OrthoDB" id="5296936at2"/>
<evidence type="ECO:0000313" key="10">
    <source>
        <dbReference type="EMBL" id="THF58091.1"/>
    </source>
</evidence>
<keyword evidence="11" id="KW-1185">Reference proteome</keyword>
<dbReference type="CDD" id="cd12107">
    <property type="entry name" value="Hemerythrin"/>
    <property type="match status" value="1"/>
</dbReference>
<feature type="domain" description="Cyclic nucleotide-binding" evidence="7">
    <location>
        <begin position="323"/>
        <end position="425"/>
    </location>
</feature>
<dbReference type="InterPro" id="IPR012318">
    <property type="entry name" value="HTH_CRP"/>
</dbReference>
<evidence type="ECO:0000256" key="1">
    <source>
        <dbReference type="ARBA" id="ARBA00010587"/>
    </source>
</evidence>
<comment type="similarity">
    <text evidence="1">Belongs to the hemerythrin family.</text>
</comment>
<dbReference type="PANTHER" id="PTHR24567">
    <property type="entry name" value="CRP FAMILY TRANSCRIPTIONAL REGULATORY PROTEIN"/>
    <property type="match status" value="1"/>
</dbReference>
<dbReference type="InterPro" id="IPR050397">
    <property type="entry name" value="Env_Response_Regulators"/>
</dbReference>
<dbReference type="RefSeq" id="WP_136386258.1">
    <property type="nucleotide sequence ID" value="NZ_SSOD01000016.1"/>
</dbReference>
<evidence type="ECO:0000256" key="3">
    <source>
        <dbReference type="ARBA" id="ARBA00023004"/>
    </source>
</evidence>
<dbReference type="Proteomes" id="UP000307956">
    <property type="component" value="Unassembled WGS sequence"/>
</dbReference>
<feature type="domain" description="HTH crp-type" evidence="9">
    <location>
        <begin position="457"/>
        <end position="527"/>
    </location>
</feature>
<evidence type="ECO:0000256" key="6">
    <source>
        <dbReference type="ARBA" id="ARBA00023163"/>
    </source>
</evidence>
<dbReference type="InterPro" id="IPR012827">
    <property type="entry name" value="Hemerythrin_metal-bd"/>
</dbReference>
<protein>
    <submittedName>
        <fullName evidence="10">Bacteriohemerythrin</fullName>
    </submittedName>
</protein>
<evidence type="ECO:0000256" key="4">
    <source>
        <dbReference type="ARBA" id="ARBA00023015"/>
    </source>
</evidence>
<comment type="caution">
    <text evidence="10">The sequence shown here is derived from an EMBL/GenBank/DDBJ whole genome shotgun (WGS) entry which is preliminary data.</text>
</comment>
<dbReference type="Gene3D" id="1.10.10.10">
    <property type="entry name" value="Winged helix-like DNA-binding domain superfamily/Winged helix DNA-binding domain"/>
    <property type="match status" value="1"/>
</dbReference>
<feature type="domain" description="PAS" evidence="8">
    <location>
        <begin position="178"/>
        <end position="252"/>
    </location>
</feature>
<dbReference type="InterPro" id="IPR014710">
    <property type="entry name" value="RmlC-like_jellyroll"/>
</dbReference>
<dbReference type="InterPro" id="IPR035965">
    <property type="entry name" value="PAS-like_dom_sf"/>
</dbReference>
<keyword evidence="6" id="KW-0804">Transcription</keyword>
<evidence type="ECO:0000259" key="8">
    <source>
        <dbReference type="PROSITE" id="PS50112"/>
    </source>
</evidence>
<dbReference type="NCBIfam" id="NF033749">
    <property type="entry name" value="bact_hemeryth"/>
    <property type="match status" value="1"/>
</dbReference>
<dbReference type="PROSITE" id="PS50042">
    <property type="entry name" value="CNMP_BINDING_3"/>
    <property type="match status" value="1"/>
</dbReference>
<dbReference type="CDD" id="cd00038">
    <property type="entry name" value="CAP_ED"/>
    <property type="match status" value="1"/>
</dbReference>
<dbReference type="PROSITE" id="PS50112">
    <property type="entry name" value="PAS"/>
    <property type="match status" value="1"/>
</dbReference>
<sequence length="542" mass="58690">MEQLAWSDALRTGVDVIDRQHRGLVDMVNAVAIRLDAEKTLSADEVRLLVGYLKDYAEVHFGTEEALMALCGVSPDYAEHHHRNHERFLAHVGDMIDDLSENAVPDGRQLLAFLGDWLIRHIQGEDQGLARRLREASAAGHGEFHSEAQVGGGIGSTGLTRGFADVLALGSATLHASESDVLEMIAEGTSPTLVMALDASLLPVAVLHANAAAETLFGVPADELQARSAAQLFGEAQVQRLPVVMSEVLMHGAYEGEFDCVVQDGRAKPVPVRITHLVLQGRMVILTVFASQAGRARGGRRAAAVAEEHGTLAGRTVLSRHPLFQDLGREEMALLEKAARLVCLQKGQVLFQKGDEPEGAYIVISGQMSLSASNTRGAEKVLDILDPPQVFAEVEVLTRQPAAVHAHSLTSTVLLLIPADALRRVQASSLSFGTALLAHLGRRVHKLTGEIEALTLHTAMERIIDHLLEHASVNAHGVVEALLPAQKQVIASYLNISPPTLSRAFQTLTDNGLITISRRYVTIPDRERLLRFRDEGIVAQRV</sequence>
<dbReference type="AlphaFoldDB" id="A0A4S4AG33"/>
<evidence type="ECO:0000259" key="7">
    <source>
        <dbReference type="PROSITE" id="PS50042"/>
    </source>
</evidence>
<dbReference type="GO" id="GO:0003700">
    <property type="term" value="F:DNA-binding transcription factor activity"/>
    <property type="evidence" value="ECO:0007669"/>
    <property type="project" value="TreeGrafter"/>
</dbReference>
<dbReference type="InterPro" id="IPR036390">
    <property type="entry name" value="WH_DNA-bd_sf"/>
</dbReference>
<dbReference type="SUPFAM" id="SSF46785">
    <property type="entry name" value="Winged helix' DNA-binding domain"/>
    <property type="match status" value="1"/>
</dbReference>
<dbReference type="SUPFAM" id="SSF55785">
    <property type="entry name" value="PYP-like sensor domain (PAS domain)"/>
    <property type="match status" value="1"/>
</dbReference>
<dbReference type="InterPro" id="IPR035938">
    <property type="entry name" value="Hemerythrin-like_sf"/>
</dbReference>